<proteinExistence type="predicted"/>
<evidence type="ECO:0000313" key="1">
    <source>
        <dbReference type="EMBL" id="GFS10686.1"/>
    </source>
</evidence>
<organism evidence="1 2">
    <name type="scientific">Elysia marginata</name>
    <dbReference type="NCBI Taxonomy" id="1093978"/>
    <lineage>
        <taxon>Eukaryota</taxon>
        <taxon>Metazoa</taxon>
        <taxon>Spiralia</taxon>
        <taxon>Lophotrochozoa</taxon>
        <taxon>Mollusca</taxon>
        <taxon>Gastropoda</taxon>
        <taxon>Heterobranchia</taxon>
        <taxon>Euthyneura</taxon>
        <taxon>Panpulmonata</taxon>
        <taxon>Sacoglossa</taxon>
        <taxon>Placobranchoidea</taxon>
        <taxon>Plakobranchidae</taxon>
        <taxon>Elysia</taxon>
    </lineage>
</organism>
<dbReference type="EMBL" id="BMAT01013347">
    <property type="protein sequence ID" value="GFS10686.1"/>
    <property type="molecule type" value="Genomic_DNA"/>
</dbReference>
<reference evidence="1 2" key="1">
    <citation type="journal article" date="2021" name="Elife">
        <title>Chloroplast acquisition without the gene transfer in kleptoplastic sea slugs, Plakobranchus ocellatus.</title>
        <authorList>
            <person name="Maeda T."/>
            <person name="Takahashi S."/>
            <person name="Yoshida T."/>
            <person name="Shimamura S."/>
            <person name="Takaki Y."/>
            <person name="Nagai Y."/>
            <person name="Toyoda A."/>
            <person name="Suzuki Y."/>
            <person name="Arimoto A."/>
            <person name="Ishii H."/>
            <person name="Satoh N."/>
            <person name="Nishiyama T."/>
            <person name="Hasebe M."/>
            <person name="Maruyama T."/>
            <person name="Minagawa J."/>
            <person name="Obokata J."/>
            <person name="Shigenobu S."/>
        </authorList>
    </citation>
    <scope>NUCLEOTIDE SEQUENCE [LARGE SCALE GENOMIC DNA]</scope>
</reference>
<dbReference type="Proteomes" id="UP000762676">
    <property type="component" value="Unassembled WGS sequence"/>
</dbReference>
<name>A0AAV4IQ88_9GAST</name>
<comment type="caution">
    <text evidence="1">The sequence shown here is derived from an EMBL/GenBank/DDBJ whole genome shotgun (WGS) entry which is preliminary data.</text>
</comment>
<sequence>MNSYFISHGRKFKGRPITTLPVVLNKDLSRLLDSQLTLHLTSLEDLEHLKSIAQNRQSWLKVAARIREAAEASTSTETLKALSQVKSMA</sequence>
<dbReference type="AlphaFoldDB" id="A0AAV4IQ88"/>
<evidence type="ECO:0000313" key="2">
    <source>
        <dbReference type="Proteomes" id="UP000762676"/>
    </source>
</evidence>
<gene>
    <name evidence="1" type="ORF">ElyMa_006652100</name>
</gene>
<accession>A0AAV4IQ88</accession>
<protein>
    <submittedName>
        <fullName evidence="1">Uncharacterized protein</fullName>
    </submittedName>
</protein>
<keyword evidence="2" id="KW-1185">Reference proteome</keyword>